<evidence type="ECO:0000256" key="2">
    <source>
        <dbReference type="SAM" id="MobiDB-lite"/>
    </source>
</evidence>
<dbReference type="Proteomes" id="UP001247542">
    <property type="component" value="Unassembled WGS sequence"/>
</dbReference>
<dbReference type="RefSeq" id="WP_313273484.1">
    <property type="nucleotide sequence ID" value="NZ_JASXSX010000001.1"/>
</dbReference>
<accession>A0ABU3IBD7</accession>
<feature type="region of interest" description="Disordered" evidence="2">
    <location>
        <begin position="1"/>
        <end position="22"/>
    </location>
</feature>
<reference evidence="3 4" key="1">
    <citation type="submission" date="2023-06" db="EMBL/GenBank/DDBJ databases">
        <title>Draft genome sequence of Gleimia hominis type strain CCUG 57540T.</title>
        <authorList>
            <person name="Salva-Serra F."/>
            <person name="Cardew S."/>
            <person name="Jensie Markopoulos S."/>
            <person name="Ohlen M."/>
            <person name="Inganas E."/>
            <person name="Svensson-Stadler L."/>
            <person name="Moore E.R.B."/>
        </authorList>
    </citation>
    <scope>NUCLEOTIDE SEQUENCE [LARGE SCALE GENOMIC DNA]</scope>
    <source>
        <strain evidence="3 4">CCUG 57540</strain>
    </source>
</reference>
<keyword evidence="4" id="KW-1185">Reference proteome</keyword>
<dbReference type="EMBL" id="JASXSX010000001">
    <property type="protein sequence ID" value="MDT3767693.1"/>
    <property type="molecule type" value="Genomic_DNA"/>
</dbReference>
<evidence type="ECO:0000313" key="3">
    <source>
        <dbReference type="EMBL" id="MDT3767693.1"/>
    </source>
</evidence>
<feature type="compositionally biased region" description="Polar residues" evidence="2">
    <location>
        <begin position="1"/>
        <end position="10"/>
    </location>
</feature>
<protein>
    <submittedName>
        <fullName evidence="3">DUF349 domain-containing protein</fullName>
    </submittedName>
</protein>
<evidence type="ECO:0000256" key="1">
    <source>
        <dbReference type="SAM" id="Coils"/>
    </source>
</evidence>
<keyword evidence="1" id="KW-0175">Coiled coil</keyword>
<comment type="caution">
    <text evidence="3">The sequence shown here is derived from an EMBL/GenBank/DDBJ whole genome shotgun (WGS) entry which is preliminary data.</text>
</comment>
<proteinExistence type="predicted"/>
<name>A0ABU3IBD7_9ACTO</name>
<gene>
    <name evidence="3" type="ORF">QS713_06400</name>
</gene>
<feature type="coiled-coil region" evidence="1">
    <location>
        <begin position="332"/>
        <end position="424"/>
    </location>
</feature>
<organism evidence="3 4">
    <name type="scientific">Gleimia hominis</name>
    <dbReference type="NCBI Taxonomy" id="595468"/>
    <lineage>
        <taxon>Bacteria</taxon>
        <taxon>Bacillati</taxon>
        <taxon>Actinomycetota</taxon>
        <taxon>Actinomycetes</taxon>
        <taxon>Actinomycetales</taxon>
        <taxon>Actinomycetaceae</taxon>
        <taxon>Gleimia</taxon>
    </lineage>
</organism>
<dbReference type="InterPro" id="IPR007139">
    <property type="entry name" value="DUF349"/>
</dbReference>
<sequence length="446" mass="50731">MSDQNENPAATDTTDTDEQVQEIRPAVVVRATSDEDPASFGRIDEDGNVWVREASGERQVGSYPDGVPDDPFGIYTRRYRDLEATVNLFESRLPTLNAHEIDTTLTSLKKAVEAPAAVGDLDGLRKRVADLQEAGAKRKEEAKAERAAAKQEALELRTAVVEQAEAVAAQDPERTQWKHSGQRLRDLLEEWKRLQRRGPRLDRPTEDALWKRFSSARSHFDRGRRQFFAKLDARQAEVKRVKEGLIAEAEAMQNSTDWGRTSAAYRDLMDRWKAAGRASRKVDDALWERFRAAQQVFFDARHAKDKVVDEDQRQNLQAKEELLVRAEALLPVKDLEATKSKLRDIQDEWEEIGFVPRADMKRVEGRLRKVEQAVRDAEDQQWKQTDPRTKARAGSMLGQLEDSIAELKADLEKAQANQDAAKEASIREALETKQAWFKQISDSVDE</sequence>
<evidence type="ECO:0000313" key="4">
    <source>
        <dbReference type="Proteomes" id="UP001247542"/>
    </source>
</evidence>
<dbReference type="Pfam" id="PF03993">
    <property type="entry name" value="DUF349"/>
    <property type="match status" value="3"/>
</dbReference>
<feature type="coiled-coil region" evidence="1">
    <location>
        <begin position="132"/>
        <end position="159"/>
    </location>
</feature>